<evidence type="ECO:0000313" key="9">
    <source>
        <dbReference type="Proteomes" id="UP000472273"/>
    </source>
</evidence>
<evidence type="ECO:0000256" key="4">
    <source>
        <dbReference type="ARBA" id="ARBA00023203"/>
    </source>
</evidence>
<feature type="region of interest" description="Disordered" evidence="6">
    <location>
        <begin position="445"/>
        <end position="469"/>
    </location>
</feature>
<dbReference type="GO" id="GO:0015629">
    <property type="term" value="C:actin cytoskeleton"/>
    <property type="evidence" value="ECO:0007669"/>
    <property type="project" value="TreeGrafter"/>
</dbReference>
<dbReference type="GO" id="GO:0030027">
    <property type="term" value="C:lamellipodium"/>
    <property type="evidence" value="ECO:0007669"/>
    <property type="project" value="TreeGrafter"/>
</dbReference>
<organism evidence="8 9">
    <name type="scientific">Pseudonaja textilis</name>
    <name type="common">Eastern brown snake</name>
    <dbReference type="NCBI Taxonomy" id="8673"/>
    <lineage>
        <taxon>Eukaryota</taxon>
        <taxon>Metazoa</taxon>
        <taxon>Chordata</taxon>
        <taxon>Craniata</taxon>
        <taxon>Vertebrata</taxon>
        <taxon>Euteleostomi</taxon>
        <taxon>Lepidosauria</taxon>
        <taxon>Squamata</taxon>
        <taxon>Bifurcata</taxon>
        <taxon>Unidentata</taxon>
        <taxon>Episquamata</taxon>
        <taxon>Toxicofera</taxon>
        <taxon>Serpentes</taxon>
        <taxon>Colubroidea</taxon>
        <taxon>Elapidae</taxon>
        <taxon>Hydrophiinae</taxon>
        <taxon>Pseudonaja</taxon>
    </lineage>
</organism>
<keyword evidence="4" id="KW-0009">Actin-binding</keyword>
<evidence type="ECO:0000259" key="7">
    <source>
        <dbReference type="Pfam" id="PF06268"/>
    </source>
</evidence>
<dbReference type="GO" id="GO:0005737">
    <property type="term" value="C:cytoplasm"/>
    <property type="evidence" value="ECO:0007669"/>
    <property type="project" value="TreeGrafter"/>
</dbReference>
<dbReference type="Gene3D" id="2.80.10.50">
    <property type="match status" value="2"/>
</dbReference>
<keyword evidence="5" id="KW-0206">Cytoskeleton</keyword>
<dbReference type="GO" id="GO:0030175">
    <property type="term" value="C:filopodium"/>
    <property type="evidence" value="ECO:0007669"/>
    <property type="project" value="TreeGrafter"/>
</dbReference>
<dbReference type="Ensembl" id="ENSPTXT00000009583.1">
    <property type="protein sequence ID" value="ENSPTXP00000009269.1"/>
    <property type="gene ID" value="ENSPTXG00000006648.1"/>
</dbReference>
<dbReference type="GO" id="GO:0016477">
    <property type="term" value="P:cell migration"/>
    <property type="evidence" value="ECO:0007669"/>
    <property type="project" value="TreeGrafter"/>
</dbReference>
<dbReference type="FunFam" id="2.80.10.50:FF:000010">
    <property type="entry name" value="Fascin"/>
    <property type="match status" value="1"/>
</dbReference>
<dbReference type="GO" id="GO:0005902">
    <property type="term" value="C:microvillus"/>
    <property type="evidence" value="ECO:0007669"/>
    <property type="project" value="TreeGrafter"/>
</dbReference>
<proteinExistence type="inferred from homology"/>
<feature type="domain" description="Fascin-like" evidence="7">
    <location>
        <begin position="26"/>
        <end position="137"/>
    </location>
</feature>
<accession>A0A670YE21</accession>
<keyword evidence="3" id="KW-0963">Cytoplasm</keyword>
<dbReference type="Proteomes" id="UP000472273">
    <property type="component" value="Unplaced"/>
</dbReference>
<dbReference type="GO" id="GO:0001726">
    <property type="term" value="C:ruffle"/>
    <property type="evidence" value="ECO:0007669"/>
    <property type="project" value="TreeGrafter"/>
</dbReference>
<dbReference type="InterPro" id="IPR008999">
    <property type="entry name" value="Actin-crosslinking"/>
</dbReference>
<reference evidence="8" key="1">
    <citation type="submission" date="2025-08" db="UniProtKB">
        <authorList>
            <consortium name="Ensembl"/>
        </authorList>
    </citation>
    <scope>IDENTIFICATION</scope>
</reference>
<dbReference type="GO" id="GO:0051015">
    <property type="term" value="F:actin filament binding"/>
    <property type="evidence" value="ECO:0007669"/>
    <property type="project" value="InterPro"/>
</dbReference>
<dbReference type="GO" id="GO:0030674">
    <property type="term" value="F:protein-macromolecule adaptor activity"/>
    <property type="evidence" value="ECO:0007669"/>
    <property type="project" value="InterPro"/>
</dbReference>
<dbReference type="GO" id="GO:0007163">
    <property type="term" value="P:establishment or maintenance of cell polarity"/>
    <property type="evidence" value="ECO:0007669"/>
    <property type="project" value="TreeGrafter"/>
</dbReference>
<dbReference type="InterPro" id="IPR010431">
    <property type="entry name" value="Fascin"/>
</dbReference>
<evidence type="ECO:0000256" key="1">
    <source>
        <dbReference type="ARBA" id="ARBA00004245"/>
    </source>
</evidence>
<dbReference type="GO" id="GO:0030426">
    <property type="term" value="C:growth cone"/>
    <property type="evidence" value="ECO:0007669"/>
    <property type="project" value="TreeGrafter"/>
</dbReference>
<evidence type="ECO:0000313" key="8">
    <source>
        <dbReference type="Ensembl" id="ENSPTXP00000009269.1"/>
    </source>
</evidence>
<dbReference type="InterPro" id="IPR022768">
    <property type="entry name" value="Fascin-like_dom"/>
</dbReference>
<evidence type="ECO:0000256" key="5">
    <source>
        <dbReference type="ARBA" id="ARBA00023212"/>
    </source>
</evidence>
<sequence length="469" mass="50217">MTANGTPSSPSSDSLPIQFGLINCGNRYLTAEAFGFKLNASAPSLKKKQIWTLEQNGDDSSVVFLRSHLGRYLAADKDGQVSCESEAPSADCRFLILAHDDGRWSLQSEPHRRFFGGTEDRLSCFAQAVSGAEKWRVHLALHPQLHLFSLSRKRYAQLGAGGEELAVARDVPWGVDALITLLFHEGRYRLQTRDHRLLRHDGQLVERAEPAAEFTLEFRAGKVAFRDGQGRYLAPSGPSGTLKAGKASKVGKDELFLLEQSCPQVVLRAANDRNVSTRQGACGSPPDGLRGPVFLEGGLRINPGPPPTGLEKGGLLFGVPQRSLRTRGREERSFSPSSLPSSPAFFLLSLGWGGAQGEGGMALWCELGGPGGGHRDLVPRGILCLPSQNGGDPVSGLGRRPGTTGVCVSVCVCVGGLRMDGAAAPPLISQPPCASSCKAPLSAHLPYQEEEEEEEEGAGWLSFGDRAEK</sequence>
<dbReference type="PANTHER" id="PTHR10551">
    <property type="entry name" value="FASCIN"/>
    <property type="match status" value="1"/>
</dbReference>
<dbReference type="FunFam" id="2.80.10.50:FF:000015">
    <property type="entry name" value="Fascin"/>
    <property type="match status" value="1"/>
</dbReference>
<keyword evidence="9" id="KW-1185">Reference proteome</keyword>
<dbReference type="Pfam" id="PF06268">
    <property type="entry name" value="Fascin"/>
    <property type="match status" value="2"/>
</dbReference>
<feature type="domain" description="Fascin-like" evidence="7">
    <location>
        <begin position="146"/>
        <end position="257"/>
    </location>
</feature>
<dbReference type="GO" id="GO:0031253">
    <property type="term" value="C:cell projection membrane"/>
    <property type="evidence" value="ECO:0007669"/>
    <property type="project" value="TreeGrafter"/>
</dbReference>
<dbReference type="PANTHER" id="PTHR10551:SF39">
    <property type="entry name" value="FASCIN"/>
    <property type="match status" value="1"/>
</dbReference>
<evidence type="ECO:0000256" key="3">
    <source>
        <dbReference type="ARBA" id="ARBA00022490"/>
    </source>
</evidence>
<comment type="subcellular location">
    <subcellularLocation>
        <location evidence="1">Cytoplasm</location>
        <location evidence="1">Cytoskeleton</location>
    </subcellularLocation>
</comment>
<evidence type="ECO:0000256" key="6">
    <source>
        <dbReference type="SAM" id="MobiDB-lite"/>
    </source>
</evidence>
<dbReference type="SUPFAM" id="SSF50405">
    <property type="entry name" value="Actin-crosslinking proteins"/>
    <property type="match status" value="2"/>
</dbReference>
<name>A0A670YE21_PSETE</name>
<comment type="similarity">
    <text evidence="2">Belongs to the fascin family.</text>
</comment>
<feature type="compositionally biased region" description="Acidic residues" evidence="6">
    <location>
        <begin position="448"/>
        <end position="457"/>
    </location>
</feature>
<protein>
    <submittedName>
        <fullName evidence="8">Fascin actin-bundling protein 1</fullName>
    </submittedName>
</protein>
<reference evidence="8" key="2">
    <citation type="submission" date="2025-09" db="UniProtKB">
        <authorList>
            <consortium name="Ensembl"/>
        </authorList>
    </citation>
    <scope>IDENTIFICATION</scope>
</reference>
<dbReference type="GeneTree" id="ENSGT00950000183157"/>
<dbReference type="CDD" id="cd23344">
    <property type="entry name" value="beta-trefoil_FSCN1_rpt1"/>
    <property type="match status" value="1"/>
</dbReference>
<dbReference type="GO" id="GO:0051017">
    <property type="term" value="P:actin filament bundle assembly"/>
    <property type="evidence" value="ECO:0007669"/>
    <property type="project" value="TreeGrafter"/>
</dbReference>
<dbReference type="AlphaFoldDB" id="A0A670YE21"/>
<evidence type="ECO:0000256" key="2">
    <source>
        <dbReference type="ARBA" id="ARBA00007415"/>
    </source>
</evidence>